<proteinExistence type="predicted"/>
<dbReference type="InterPro" id="IPR008979">
    <property type="entry name" value="Galactose-bd-like_sf"/>
</dbReference>
<evidence type="ECO:0000313" key="2">
    <source>
        <dbReference type="Proteomes" id="UP001190700"/>
    </source>
</evidence>
<protein>
    <submittedName>
        <fullName evidence="1">Uncharacterized protein</fullName>
    </submittedName>
</protein>
<reference evidence="1 2" key="1">
    <citation type="journal article" date="2015" name="Genome Biol. Evol.">
        <title>Comparative Genomics of a Bacterivorous Green Alga Reveals Evolutionary Causalities and Consequences of Phago-Mixotrophic Mode of Nutrition.</title>
        <authorList>
            <person name="Burns J.A."/>
            <person name="Paasch A."/>
            <person name="Narechania A."/>
            <person name="Kim E."/>
        </authorList>
    </citation>
    <scope>NUCLEOTIDE SEQUENCE [LARGE SCALE GENOMIC DNA]</scope>
    <source>
        <strain evidence="1 2">PLY_AMNH</strain>
    </source>
</reference>
<keyword evidence="2" id="KW-1185">Reference proteome</keyword>
<comment type="caution">
    <text evidence="1">The sequence shown here is derived from an EMBL/GenBank/DDBJ whole genome shotgun (WGS) entry which is preliminary data.</text>
</comment>
<sequence>MNYVQLLWCWTAKPRFSASARTSTVTKETSSSILSAQAIFTPKTSILHLHFAPLVSSFFSVPSCVFGSSKVGAIGRMASGLPKRKAKRDRHLAVAEVDCKDYSVAAERFDFTCLNNSYEPFNSHQEGKNDAYPATIEAARACKNLNDGTGVMLEHYERIFDRDEFFCGESAQYFNTYRENVSWQVRYAQLNPDGPCGCYMGPGQLVEDTSTLTVYGVDSESECQLHCERLLSYDPLAVQHGRTQSCIGFSHSYSSSQCILHTNATSTTLANFDLGLKCLPSAAVFGKDGTCFLIENATVAAEPLRGHGLDGDLCATAVDCRFPSMSCSKSSASVWTLDQTLRCIGLAVGEACEVSEMCAFDLACVAGTCQQADVSSCNFDQDCGGDAMYGCGKAGGDLALGADPWAPNKCYTQFSMPDGSYVNRIDLCESLEAADVSAAFCSLHTDSSGEDSEDSEEEARWLFLLERGQQVVADSGEYPGYPLNRAIDQIISDSTASTELSGLDATNSEEDPPYMIVYLGARYEIGKVAICIQDRGMSVGTAKVEASMRQGGPWSLLFDTFLVVRQNGCTEVASPLVAMEAEFLRFTFPTTHDYEPPDPSQGLDRAKFLRRSPHTTTPLWGTGSMSSTT</sequence>
<name>A0AAE0BSL9_9CHLO</name>
<gene>
    <name evidence="1" type="ORF">CYMTET_49225</name>
</gene>
<dbReference type="EMBL" id="LGRX02033504">
    <property type="protein sequence ID" value="KAK3240972.1"/>
    <property type="molecule type" value="Genomic_DNA"/>
</dbReference>
<dbReference type="Proteomes" id="UP001190700">
    <property type="component" value="Unassembled WGS sequence"/>
</dbReference>
<dbReference type="AlphaFoldDB" id="A0AAE0BSL9"/>
<evidence type="ECO:0000313" key="1">
    <source>
        <dbReference type="EMBL" id="KAK3240972.1"/>
    </source>
</evidence>
<dbReference type="Gene3D" id="2.60.120.260">
    <property type="entry name" value="Galactose-binding domain-like"/>
    <property type="match status" value="1"/>
</dbReference>
<organism evidence="1 2">
    <name type="scientific">Cymbomonas tetramitiformis</name>
    <dbReference type="NCBI Taxonomy" id="36881"/>
    <lineage>
        <taxon>Eukaryota</taxon>
        <taxon>Viridiplantae</taxon>
        <taxon>Chlorophyta</taxon>
        <taxon>Pyramimonadophyceae</taxon>
        <taxon>Pyramimonadales</taxon>
        <taxon>Pyramimonadaceae</taxon>
        <taxon>Cymbomonas</taxon>
    </lineage>
</organism>
<accession>A0AAE0BSL9</accession>
<dbReference type="SUPFAM" id="SSF49785">
    <property type="entry name" value="Galactose-binding domain-like"/>
    <property type="match status" value="1"/>
</dbReference>